<proteinExistence type="predicted"/>
<organism evidence="1 2">
    <name type="scientific">Waterburya agarophytonicola KI4</name>
    <dbReference type="NCBI Taxonomy" id="2874699"/>
    <lineage>
        <taxon>Bacteria</taxon>
        <taxon>Bacillati</taxon>
        <taxon>Cyanobacteriota</taxon>
        <taxon>Cyanophyceae</taxon>
        <taxon>Pleurocapsales</taxon>
        <taxon>Hyellaceae</taxon>
        <taxon>Waterburya</taxon>
        <taxon>Waterburya agarophytonicola</taxon>
    </lineage>
</organism>
<reference evidence="1" key="1">
    <citation type="journal article" date="2021" name="Antonie Van Leeuwenhoek">
        <title>Draft genome and description of Waterburya agarophytonicola gen. nov. sp. nov. (Pleurocapsales, Cyanobacteria): a seaweed symbiont.</title>
        <authorList>
            <person name="Bonthond G."/>
            <person name="Shalygin S."/>
            <person name="Bayer T."/>
            <person name="Weinberger F."/>
        </authorList>
    </citation>
    <scope>NUCLEOTIDE SEQUENCE</scope>
    <source>
        <strain evidence="1">KI4</strain>
    </source>
</reference>
<dbReference type="AlphaFoldDB" id="A0A964BR14"/>
<dbReference type="InterPro" id="IPR016181">
    <property type="entry name" value="Acyl_CoA_acyltransferase"/>
</dbReference>
<name>A0A964BR14_9CYAN</name>
<dbReference type="RefSeq" id="WP_229640704.1">
    <property type="nucleotide sequence ID" value="NZ_JADWDC010000026.1"/>
</dbReference>
<evidence type="ECO:0000313" key="1">
    <source>
        <dbReference type="EMBL" id="MCC0177639.1"/>
    </source>
</evidence>
<comment type="caution">
    <text evidence="1">The sequence shown here is derived from an EMBL/GenBank/DDBJ whole genome shotgun (WGS) entry which is preliminary data.</text>
</comment>
<accession>A0A964BR14</accession>
<dbReference type="EMBL" id="JADWDC010000026">
    <property type="protein sequence ID" value="MCC0177639.1"/>
    <property type="molecule type" value="Genomic_DNA"/>
</dbReference>
<protein>
    <submittedName>
        <fullName evidence="1">GNAT family acetyltransferase</fullName>
    </submittedName>
</protein>
<dbReference type="Proteomes" id="UP000729733">
    <property type="component" value="Unassembled WGS sequence"/>
</dbReference>
<dbReference type="SUPFAM" id="SSF55729">
    <property type="entry name" value="Acyl-CoA N-acyltransferases (Nat)"/>
    <property type="match status" value="1"/>
</dbReference>
<sequence length="182" mass="20622">MITRLATESDVDGILQLQSINLLTNLSVAELAEGFVTTPITDAQVKTAIAKKGVFVVENNNKIAGYVFAADWDYFSQWAIFPYMVSRFPQLQFEGTEITVHNTFEYGPICIEKSLRGSNALPDLFEIMRSHLVDLFPVGITFINRLNQRSLAAHTRKLNLQIIDEFEFNNSSYYTLAFLTKI</sequence>
<gene>
    <name evidence="1" type="ORF">I4641_11685</name>
</gene>
<keyword evidence="2" id="KW-1185">Reference proteome</keyword>
<evidence type="ECO:0000313" key="2">
    <source>
        <dbReference type="Proteomes" id="UP000729733"/>
    </source>
</evidence>